<keyword evidence="2" id="KW-1185">Reference proteome</keyword>
<dbReference type="Proteomes" id="UP001432027">
    <property type="component" value="Unassembled WGS sequence"/>
</dbReference>
<dbReference type="EMBL" id="BTSX01000006">
    <property type="protein sequence ID" value="GMT05743.1"/>
    <property type="molecule type" value="Genomic_DNA"/>
</dbReference>
<feature type="non-terminal residue" evidence="1">
    <location>
        <position position="1"/>
    </location>
</feature>
<gene>
    <name evidence="1" type="ORF">PENTCL1PPCAC_27917</name>
</gene>
<protein>
    <submittedName>
        <fullName evidence="1">Uncharacterized protein</fullName>
    </submittedName>
</protein>
<evidence type="ECO:0000313" key="2">
    <source>
        <dbReference type="Proteomes" id="UP001432027"/>
    </source>
</evidence>
<comment type="caution">
    <text evidence="1">The sequence shown here is derived from an EMBL/GenBank/DDBJ whole genome shotgun (WGS) entry which is preliminary data.</text>
</comment>
<dbReference type="AlphaFoldDB" id="A0AAV5UHF3"/>
<accession>A0AAV5UHF3</accession>
<organism evidence="1 2">
    <name type="scientific">Pristionchus entomophagus</name>
    <dbReference type="NCBI Taxonomy" id="358040"/>
    <lineage>
        <taxon>Eukaryota</taxon>
        <taxon>Metazoa</taxon>
        <taxon>Ecdysozoa</taxon>
        <taxon>Nematoda</taxon>
        <taxon>Chromadorea</taxon>
        <taxon>Rhabditida</taxon>
        <taxon>Rhabditina</taxon>
        <taxon>Diplogasteromorpha</taxon>
        <taxon>Diplogasteroidea</taxon>
        <taxon>Neodiplogasteridae</taxon>
        <taxon>Pristionchus</taxon>
    </lineage>
</organism>
<sequence length="85" mass="9468">TEVDEGWLLVEDPSSGRSTPIEPTQPIKFAELSRNSMNVPASVSAIHKAEILRAAKAENLRRRALENAVSYDDEEKADIKGEVRY</sequence>
<proteinExistence type="predicted"/>
<reference evidence="1" key="1">
    <citation type="submission" date="2023-10" db="EMBL/GenBank/DDBJ databases">
        <title>Genome assembly of Pristionchus species.</title>
        <authorList>
            <person name="Yoshida K."/>
            <person name="Sommer R.J."/>
        </authorList>
    </citation>
    <scope>NUCLEOTIDE SEQUENCE</scope>
    <source>
        <strain evidence="1">RS0144</strain>
    </source>
</reference>
<evidence type="ECO:0000313" key="1">
    <source>
        <dbReference type="EMBL" id="GMT05743.1"/>
    </source>
</evidence>
<name>A0AAV5UHF3_9BILA</name>